<evidence type="ECO:0000313" key="2">
    <source>
        <dbReference type="Proteomes" id="UP000282674"/>
    </source>
</evidence>
<protein>
    <submittedName>
        <fullName evidence="1">Uncharacterized protein</fullName>
    </submittedName>
</protein>
<dbReference type="OrthoDB" id="3458073at2"/>
<organism evidence="1 2">
    <name type="scientific">Actinomadura harenae</name>
    <dbReference type="NCBI Taxonomy" id="2483351"/>
    <lineage>
        <taxon>Bacteria</taxon>
        <taxon>Bacillati</taxon>
        <taxon>Actinomycetota</taxon>
        <taxon>Actinomycetes</taxon>
        <taxon>Streptosporangiales</taxon>
        <taxon>Thermomonosporaceae</taxon>
        <taxon>Actinomadura</taxon>
    </lineage>
</organism>
<reference evidence="1 2" key="1">
    <citation type="submission" date="2018-10" db="EMBL/GenBank/DDBJ databases">
        <title>Isolation from soil.</title>
        <authorList>
            <person name="Hu J."/>
        </authorList>
    </citation>
    <scope>NUCLEOTIDE SEQUENCE [LARGE SCALE GENOMIC DNA]</scope>
    <source>
        <strain evidence="1 2">NEAU-Ht49</strain>
    </source>
</reference>
<keyword evidence="2" id="KW-1185">Reference proteome</keyword>
<sequence length="293" mass="33290">MGKIIDYGTFADRLKAAPNRWDLLREFQEEWGYVIRPGSSRWNRPPEDKHELSVLALDDPDKDQFEDADLTLPVPATLDEWWELPYNTIIQDDRPEWMHPWMQPVYPPTARAEPLEEGDMGPLPDDSDLVAPDADHRVCVFMIEGVYCVEWAYPAAEAHEPDPRVLASVGWDEREWVLQARSLSEFFVQLAVQRLPIALGWSTQVYQEDVVDGDQTELVARIEAELPALGFEPWRELGMDTIVRGGPDVLVHIAKGACGGIFLSGRTPQALLDLTARLGLERTEDELEAPEEY</sequence>
<dbReference type="Proteomes" id="UP000282674">
    <property type="component" value="Unassembled WGS sequence"/>
</dbReference>
<accession>A0A3M2M5F4</accession>
<dbReference type="RefSeq" id="WP_122194473.1">
    <property type="nucleotide sequence ID" value="NZ_JBHSKC010000009.1"/>
</dbReference>
<name>A0A3M2M5F4_9ACTN</name>
<dbReference type="AlphaFoldDB" id="A0A3M2M5F4"/>
<evidence type="ECO:0000313" key="1">
    <source>
        <dbReference type="EMBL" id="RMI44722.1"/>
    </source>
</evidence>
<dbReference type="EMBL" id="RFFG01000017">
    <property type="protein sequence ID" value="RMI44722.1"/>
    <property type="molecule type" value="Genomic_DNA"/>
</dbReference>
<comment type="caution">
    <text evidence="1">The sequence shown here is derived from an EMBL/GenBank/DDBJ whole genome shotgun (WGS) entry which is preliminary data.</text>
</comment>
<proteinExistence type="predicted"/>
<gene>
    <name evidence="1" type="ORF">EBO15_12280</name>
</gene>